<dbReference type="InterPro" id="IPR035914">
    <property type="entry name" value="Sperma_CUB_dom_sf"/>
</dbReference>
<dbReference type="OrthoDB" id="431034at2759"/>
<gene>
    <name evidence="12" type="ORF">AB205_0004240</name>
</gene>
<dbReference type="SMART" id="SM00042">
    <property type="entry name" value="CUB"/>
    <property type="match status" value="2"/>
</dbReference>
<dbReference type="Gene3D" id="3.40.390.10">
    <property type="entry name" value="Collagenase (Catalytic Domain)"/>
    <property type="match status" value="1"/>
</dbReference>
<keyword evidence="6 9" id="KW-0482">Metalloprotease</keyword>
<dbReference type="Gene3D" id="2.60.120.290">
    <property type="entry name" value="Spermadhesin, CUB domain"/>
    <property type="match status" value="3"/>
</dbReference>
<keyword evidence="1 9" id="KW-0645">Protease</keyword>
<evidence type="ECO:0000259" key="10">
    <source>
        <dbReference type="PROSITE" id="PS01180"/>
    </source>
</evidence>
<keyword evidence="13" id="KW-1185">Reference proteome</keyword>
<dbReference type="PROSITE" id="PS51864">
    <property type="entry name" value="ASTACIN"/>
    <property type="match status" value="1"/>
</dbReference>
<comment type="cofactor">
    <cofactor evidence="9">
        <name>Zn(2+)</name>
        <dbReference type="ChEBI" id="CHEBI:29105"/>
    </cofactor>
    <text evidence="9">Binds 1 zinc ion per subunit.</text>
</comment>
<keyword evidence="5 9" id="KW-0862">Zinc</keyword>
<dbReference type="GO" id="GO:0006508">
    <property type="term" value="P:proteolysis"/>
    <property type="evidence" value="ECO:0007669"/>
    <property type="project" value="UniProtKB-KW"/>
</dbReference>
<keyword evidence="7" id="KW-1015">Disulfide bond</keyword>
<dbReference type="InterPro" id="IPR000859">
    <property type="entry name" value="CUB_dom"/>
</dbReference>
<dbReference type="SUPFAM" id="SSF49854">
    <property type="entry name" value="Spermadhesin, CUB domain"/>
    <property type="match status" value="3"/>
</dbReference>
<dbReference type="Pfam" id="PF00431">
    <property type="entry name" value="CUB"/>
    <property type="match status" value="3"/>
</dbReference>
<evidence type="ECO:0000313" key="13">
    <source>
        <dbReference type="Proteomes" id="UP000228934"/>
    </source>
</evidence>
<evidence type="ECO:0000313" key="12">
    <source>
        <dbReference type="EMBL" id="PIO34863.1"/>
    </source>
</evidence>
<evidence type="ECO:0000256" key="9">
    <source>
        <dbReference type="RuleBase" id="RU361183"/>
    </source>
</evidence>
<evidence type="ECO:0000259" key="11">
    <source>
        <dbReference type="PROSITE" id="PS51864"/>
    </source>
</evidence>
<feature type="domain" description="CUB" evidence="10">
    <location>
        <begin position="272"/>
        <end position="332"/>
    </location>
</feature>
<feature type="domain" description="CUB" evidence="10">
    <location>
        <begin position="83"/>
        <end position="264"/>
    </location>
</feature>
<evidence type="ECO:0000256" key="7">
    <source>
        <dbReference type="ARBA" id="ARBA00023157"/>
    </source>
</evidence>
<evidence type="ECO:0000256" key="8">
    <source>
        <dbReference type="PROSITE-ProRule" id="PRU00059"/>
    </source>
</evidence>
<dbReference type="GO" id="GO:0004222">
    <property type="term" value="F:metalloendopeptidase activity"/>
    <property type="evidence" value="ECO:0007669"/>
    <property type="project" value="UniProtKB-UniRule"/>
</dbReference>
<evidence type="ECO:0000256" key="6">
    <source>
        <dbReference type="ARBA" id="ARBA00023049"/>
    </source>
</evidence>
<evidence type="ECO:0000256" key="1">
    <source>
        <dbReference type="ARBA" id="ARBA00022670"/>
    </source>
</evidence>
<dbReference type="PANTHER" id="PTHR24251">
    <property type="entry name" value="OVOCHYMASE-RELATED"/>
    <property type="match status" value="1"/>
</dbReference>
<proteinExistence type="predicted"/>
<evidence type="ECO:0000256" key="2">
    <source>
        <dbReference type="ARBA" id="ARBA00022723"/>
    </source>
</evidence>
<dbReference type="InterPro" id="IPR024079">
    <property type="entry name" value="MetalloPept_cat_dom_sf"/>
</dbReference>
<keyword evidence="2 9" id="KW-0479">Metal-binding</keyword>
<name>A0A2G9S5Z4_AQUCT</name>
<dbReference type="Pfam" id="PF01400">
    <property type="entry name" value="Astacin"/>
    <property type="match status" value="1"/>
</dbReference>
<dbReference type="InterPro" id="IPR001506">
    <property type="entry name" value="Peptidase_M12A"/>
</dbReference>
<dbReference type="GO" id="GO:0046872">
    <property type="term" value="F:metal ion binding"/>
    <property type="evidence" value="ECO:0007669"/>
    <property type="project" value="UniProtKB-KW"/>
</dbReference>
<evidence type="ECO:0000256" key="3">
    <source>
        <dbReference type="ARBA" id="ARBA00022737"/>
    </source>
</evidence>
<dbReference type="PRINTS" id="PR00480">
    <property type="entry name" value="ASTACIN"/>
</dbReference>
<reference evidence="13" key="1">
    <citation type="journal article" date="2017" name="Nat. Commun.">
        <title>The North American bullfrog draft genome provides insight into hormonal regulation of long noncoding RNA.</title>
        <authorList>
            <person name="Hammond S.A."/>
            <person name="Warren R.L."/>
            <person name="Vandervalk B.P."/>
            <person name="Kucuk E."/>
            <person name="Khan H."/>
            <person name="Gibb E.A."/>
            <person name="Pandoh P."/>
            <person name="Kirk H."/>
            <person name="Zhao Y."/>
            <person name="Jones M."/>
            <person name="Mungall A.J."/>
            <person name="Coope R."/>
            <person name="Pleasance S."/>
            <person name="Moore R.A."/>
            <person name="Holt R.A."/>
            <person name="Round J.M."/>
            <person name="Ohora S."/>
            <person name="Walle B.V."/>
            <person name="Veldhoen N."/>
            <person name="Helbing C.C."/>
            <person name="Birol I."/>
        </authorList>
    </citation>
    <scope>NUCLEOTIDE SEQUENCE [LARGE SCALE GENOMIC DNA]</scope>
</reference>
<evidence type="ECO:0000256" key="4">
    <source>
        <dbReference type="ARBA" id="ARBA00022801"/>
    </source>
</evidence>
<keyword evidence="3" id="KW-0677">Repeat</keyword>
<evidence type="ECO:0000256" key="5">
    <source>
        <dbReference type="ARBA" id="ARBA00022833"/>
    </source>
</evidence>
<dbReference type="Proteomes" id="UP000228934">
    <property type="component" value="Unassembled WGS sequence"/>
</dbReference>
<dbReference type="PROSITE" id="PS01180">
    <property type="entry name" value="CUB"/>
    <property type="match status" value="2"/>
</dbReference>
<keyword evidence="4 9" id="KW-0378">Hydrolase</keyword>
<dbReference type="AlphaFoldDB" id="A0A2G9S5Z4"/>
<organism evidence="12 13">
    <name type="scientific">Aquarana catesbeiana</name>
    <name type="common">American bullfrog</name>
    <name type="synonym">Rana catesbeiana</name>
    <dbReference type="NCBI Taxonomy" id="8400"/>
    <lineage>
        <taxon>Eukaryota</taxon>
        <taxon>Metazoa</taxon>
        <taxon>Chordata</taxon>
        <taxon>Craniata</taxon>
        <taxon>Vertebrata</taxon>
        <taxon>Euteleostomi</taxon>
        <taxon>Amphibia</taxon>
        <taxon>Batrachia</taxon>
        <taxon>Anura</taxon>
        <taxon>Neobatrachia</taxon>
        <taxon>Ranoidea</taxon>
        <taxon>Ranidae</taxon>
        <taxon>Aquarana</taxon>
    </lineage>
</organism>
<sequence>MLLSGQEYNFLKMEPEEVESLGETYDFDSIMHYAKNTFSRGIFLDTILPKYEVNGVKPSIGQRTRLSVGDIAQARKLYQCTACGETLQDSQGNFSSPGYPNGYSAYVHCVWRLSVTPGEKIMLNFTSLDVYRSRLCWYDYIEVRDGHWKKAPLIGTFLFDVTVEKRSLNPLYPVIVVCGLSSEAAATMWGRDSMLCMKIERHDSCAYDYLEIRDGNTEFSPLIGRFCGYDKPDDLKSSSNQLWVKFVSDGSINKAGFSIHFFKVLYTFSAACGGFLTKLNGSITSPGWPKEYPPNKNCIWQLVAPTQFRISLKFDKFETEGNDVSPSLQSPCFPHTSKYFFTVYKSSLLPFGIHFLQCL</sequence>
<dbReference type="EC" id="3.4.24.-" evidence="9"/>
<dbReference type="EMBL" id="KV928629">
    <property type="protein sequence ID" value="PIO34863.1"/>
    <property type="molecule type" value="Genomic_DNA"/>
</dbReference>
<dbReference type="SUPFAM" id="SSF55486">
    <property type="entry name" value="Metalloproteases ('zincins'), catalytic domain"/>
    <property type="match status" value="1"/>
</dbReference>
<feature type="domain" description="Peptidase M12A" evidence="11">
    <location>
        <begin position="1"/>
        <end position="81"/>
    </location>
</feature>
<comment type="caution">
    <text evidence="8">Lacks conserved residue(s) required for the propagation of feature annotation.</text>
</comment>
<protein>
    <recommendedName>
        <fullName evidence="9">Metalloendopeptidase</fullName>
        <ecNumber evidence="9">3.4.24.-</ecNumber>
    </recommendedName>
</protein>
<accession>A0A2G9S5Z4</accession>
<dbReference type="PANTHER" id="PTHR24251:SF53">
    <property type="entry name" value="BONE MORPHOGENETIC PROTEIN 1"/>
    <property type="match status" value="1"/>
</dbReference>
<dbReference type="CDD" id="cd00041">
    <property type="entry name" value="CUB"/>
    <property type="match status" value="2"/>
</dbReference>